<dbReference type="GO" id="GO:0010181">
    <property type="term" value="F:FMN binding"/>
    <property type="evidence" value="ECO:0007669"/>
    <property type="project" value="TreeGrafter"/>
</dbReference>
<dbReference type="AlphaFoldDB" id="A0A401IS98"/>
<keyword evidence="3" id="KW-1185">Reference proteome</keyword>
<dbReference type="OrthoDB" id="9812295at2"/>
<dbReference type="PANTHER" id="PTHR30543">
    <property type="entry name" value="CHROMATE REDUCTASE"/>
    <property type="match status" value="1"/>
</dbReference>
<comment type="caution">
    <text evidence="2">The sequence shown here is derived from an EMBL/GenBank/DDBJ whole genome shotgun (WGS) entry which is preliminary data.</text>
</comment>
<dbReference type="Proteomes" id="UP000286848">
    <property type="component" value="Unassembled WGS sequence"/>
</dbReference>
<evidence type="ECO:0000313" key="3">
    <source>
        <dbReference type="Proteomes" id="UP000286848"/>
    </source>
</evidence>
<feature type="domain" description="NADPH-dependent FMN reductase-like" evidence="1">
    <location>
        <begin position="1"/>
        <end position="146"/>
    </location>
</feature>
<reference evidence="2 3" key="1">
    <citation type="journal article" date="2019" name="Int. J. Syst. Evol. Microbiol.">
        <title>Lactobacillus salitolerans sp. nov., a novel lactic acid bacterium isolated from spent mushroom substrates.</title>
        <authorList>
            <person name="Tohno M."/>
            <person name="Tanizawa Y."/>
            <person name="Kojima Y."/>
            <person name="Sakamoto M."/>
            <person name="Nakamura Y."/>
            <person name="Ohkuma M."/>
            <person name="Kobayashi H."/>
        </authorList>
    </citation>
    <scope>NUCLEOTIDE SEQUENCE [LARGE SCALE GENOMIC DNA]</scope>
    <source>
        <strain evidence="2 3">YK43</strain>
    </source>
</reference>
<dbReference type="Pfam" id="PF03358">
    <property type="entry name" value="FMN_red"/>
    <property type="match status" value="1"/>
</dbReference>
<dbReference type="InterPro" id="IPR029039">
    <property type="entry name" value="Flavoprotein-like_sf"/>
</dbReference>
<dbReference type="PANTHER" id="PTHR30543:SF21">
    <property type="entry name" value="NAD(P)H-DEPENDENT FMN REDUCTASE LOT6"/>
    <property type="match status" value="1"/>
</dbReference>
<dbReference type="Gene3D" id="3.40.50.360">
    <property type="match status" value="1"/>
</dbReference>
<dbReference type="GO" id="GO:0005829">
    <property type="term" value="C:cytosol"/>
    <property type="evidence" value="ECO:0007669"/>
    <property type="project" value="TreeGrafter"/>
</dbReference>
<evidence type="ECO:0000259" key="1">
    <source>
        <dbReference type="Pfam" id="PF03358"/>
    </source>
</evidence>
<proteinExistence type="predicted"/>
<dbReference type="InterPro" id="IPR050712">
    <property type="entry name" value="NAD(P)H-dep_reductase"/>
</dbReference>
<evidence type="ECO:0000313" key="2">
    <source>
        <dbReference type="EMBL" id="GBG94412.1"/>
    </source>
</evidence>
<sequence>MKFVGIVGNNAADSTNRTLLQYIKLHFAGQHEISLCEVKDLPAFNKPASHVAPAPIAEMSDQIAAADGVIIATPEYDHSVPAALINVLEWFAYTTQPLQDKPVLIVGASYGALGTSRAQGHLRTILNAPDIKARVLPGQEFLLGHSLQVFDQQGQLTDQAQVQSLEEHMADFEKFAAANR</sequence>
<gene>
    <name evidence="2" type="ORF">LFYK43_08710</name>
</gene>
<dbReference type="EMBL" id="BFFP01000010">
    <property type="protein sequence ID" value="GBG94412.1"/>
    <property type="molecule type" value="Genomic_DNA"/>
</dbReference>
<dbReference type="RefSeq" id="WP_124975773.1">
    <property type="nucleotide sequence ID" value="NZ_BFFP01000010.1"/>
</dbReference>
<dbReference type="GO" id="GO:0016491">
    <property type="term" value="F:oxidoreductase activity"/>
    <property type="evidence" value="ECO:0007669"/>
    <property type="project" value="InterPro"/>
</dbReference>
<dbReference type="SUPFAM" id="SSF52218">
    <property type="entry name" value="Flavoproteins"/>
    <property type="match status" value="1"/>
</dbReference>
<protein>
    <submittedName>
        <fullName evidence="2">NADPH-dependent FMN reductase</fullName>
    </submittedName>
</protein>
<dbReference type="InterPro" id="IPR005025">
    <property type="entry name" value="FMN_Rdtase-like_dom"/>
</dbReference>
<accession>A0A401IS98</accession>
<organism evidence="2 3">
    <name type="scientific">Ligilactobacillus salitolerans</name>
    <dbReference type="NCBI Taxonomy" id="1808352"/>
    <lineage>
        <taxon>Bacteria</taxon>
        <taxon>Bacillati</taxon>
        <taxon>Bacillota</taxon>
        <taxon>Bacilli</taxon>
        <taxon>Lactobacillales</taxon>
        <taxon>Lactobacillaceae</taxon>
        <taxon>Ligilactobacillus</taxon>
    </lineage>
</organism>
<name>A0A401IS98_9LACO</name>